<evidence type="ECO:0000313" key="3">
    <source>
        <dbReference type="EMBL" id="EAS48442.1"/>
    </source>
</evidence>
<dbReference type="HOGENOM" id="CLU_008681_0_1_5"/>
<comment type="caution">
    <text evidence="3">The sequence shown here is derived from an EMBL/GenBank/DDBJ whole genome shotgun (WGS) entry which is preliminary data.</text>
</comment>
<dbReference type="InterPro" id="IPR005654">
    <property type="entry name" value="ATPase_AFG1-like"/>
</dbReference>
<dbReference type="GO" id="GO:0005737">
    <property type="term" value="C:cytoplasm"/>
    <property type="evidence" value="ECO:0007669"/>
    <property type="project" value="TreeGrafter"/>
</dbReference>
<accession>Q1YE16</accession>
<dbReference type="GO" id="GO:0005524">
    <property type="term" value="F:ATP binding"/>
    <property type="evidence" value="ECO:0007669"/>
    <property type="project" value="UniProtKB-KW"/>
</dbReference>
<dbReference type="BioCyc" id="AURANTIMONAS:SI859A1_03602-MONOMER"/>
<dbReference type="PANTHER" id="PTHR12169:SF6">
    <property type="entry name" value="AFG1-LIKE ATPASE"/>
    <property type="match status" value="1"/>
</dbReference>
<proteinExistence type="predicted"/>
<reference evidence="3 4" key="1">
    <citation type="journal article" date="2008" name="Appl. Environ. Microbiol.">
        <title>Genomic insights into Mn(II) oxidation by the marine alphaproteobacterium Aurantimonas sp. strain SI85-9A1.</title>
        <authorList>
            <person name="Dick G.J."/>
            <person name="Podell S."/>
            <person name="Johnson H.A."/>
            <person name="Rivera-Espinoza Y."/>
            <person name="Bernier-Latmani R."/>
            <person name="McCarthy J.K."/>
            <person name="Torpey J.W."/>
            <person name="Clement B.G."/>
            <person name="Gaasterland T."/>
            <person name="Tebo B.M."/>
        </authorList>
    </citation>
    <scope>NUCLEOTIDE SEQUENCE [LARGE SCALE GENOMIC DNA]</scope>
    <source>
        <strain evidence="3 4">SI85-9A1</strain>
    </source>
</reference>
<dbReference type="SUPFAM" id="SSF52540">
    <property type="entry name" value="P-loop containing nucleoside triphosphate hydrolases"/>
    <property type="match status" value="1"/>
</dbReference>
<dbReference type="Gene3D" id="3.40.50.300">
    <property type="entry name" value="P-loop containing nucleotide triphosphate hydrolases"/>
    <property type="match status" value="1"/>
</dbReference>
<dbReference type="Pfam" id="PF03969">
    <property type="entry name" value="AFG1_ATPase"/>
    <property type="match status" value="1"/>
</dbReference>
<dbReference type="NCBIfam" id="NF040713">
    <property type="entry name" value="ZapE"/>
    <property type="match status" value="1"/>
</dbReference>
<organism evidence="3 4">
    <name type="scientific">Aurantimonas manganoxydans (strain ATCC BAA-1229 / DSM 21871 / SI85-9A1)</name>
    <dbReference type="NCBI Taxonomy" id="287752"/>
    <lineage>
        <taxon>Bacteria</taxon>
        <taxon>Pseudomonadati</taxon>
        <taxon>Pseudomonadota</taxon>
        <taxon>Alphaproteobacteria</taxon>
        <taxon>Hyphomicrobiales</taxon>
        <taxon>Aurantimonadaceae</taxon>
        <taxon>Aurantimonas</taxon>
    </lineage>
</organism>
<gene>
    <name evidence="3" type="ORF">SI859A1_03602</name>
</gene>
<evidence type="ECO:0000256" key="2">
    <source>
        <dbReference type="ARBA" id="ARBA00022840"/>
    </source>
</evidence>
<protein>
    <submittedName>
        <fullName evidence="3">Putative ATPase, AFG1 family</fullName>
    </submittedName>
</protein>
<dbReference type="EMBL" id="AAPJ01000010">
    <property type="protein sequence ID" value="EAS48442.1"/>
    <property type="molecule type" value="Genomic_DNA"/>
</dbReference>
<dbReference type="PANTHER" id="PTHR12169">
    <property type="entry name" value="ATPASE N2B"/>
    <property type="match status" value="1"/>
</dbReference>
<keyword evidence="2" id="KW-0067">ATP-binding</keyword>
<keyword evidence="1" id="KW-0547">Nucleotide-binding</keyword>
<evidence type="ECO:0000313" key="4">
    <source>
        <dbReference type="Proteomes" id="UP000000321"/>
    </source>
</evidence>
<sequence>MSREGVSVAVNAREKSRGPVRSALERLIVSGEIEADSIQRRLADKLDHLDQVLSADMVASKKSALGWLFGKKREADPIRGLYIHGDVGRGKTMIMDMFFRSASVAAKRRVHFHAFMADVHERIGAHRAAVKAGTAKGDDPIPPVARQIADAARLLCFDEFTVTDIADAMILSRLFKALFDNGIVLVATSNVAPDDLYRDGLNRGLFLPFVDTLKEHVEIFELDGADDYRLAVLGRDDLYVTPLGEAADGQLDTIWTRLLDGTKEASASLSVKGRTIAVPRAGNGAARFAFDDLLTRALGAQDFLALARRYHTLVLDRVPVMAEAERNEAKRFITLVDALYDGGRRLVISAEAPADQLYRARSGTEKFEFDRTISRLHEMRSAEYLERNAVPGA</sequence>
<dbReference type="Proteomes" id="UP000000321">
    <property type="component" value="Unassembled WGS sequence"/>
</dbReference>
<dbReference type="GO" id="GO:0016887">
    <property type="term" value="F:ATP hydrolysis activity"/>
    <property type="evidence" value="ECO:0007669"/>
    <property type="project" value="InterPro"/>
</dbReference>
<evidence type="ECO:0000256" key="1">
    <source>
        <dbReference type="ARBA" id="ARBA00022741"/>
    </source>
</evidence>
<dbReference type="AlphaFoldDB" id="Q1YE16"/>
<dbReference type="InterPro" id="IPR027417">
    <property type="entry name" value="P-loop_NTPase"/>
</dbReference>
<keyword evidence="4" id="KW-1185">Reference proteome</keyword>
<name>Q1YE16_AURMS</name>